<evidence type="ECO:0000313" key="2">
    <source>
        <dbReference type="Proteomes" id="UP000077763"/>
    </source>
</evidence>
<evidence type="ECO:0000313" key="1">
    <source>
        <dbReference type="EMBL" id="OAI01546.1"/>
    </source>
</evidence>
<gene>
    <name evidence="1" type="ORF">A1353_17980</name>
</gene>
<accession>A0A177M740</accession>
<protein>
    <submittedName>
        <fullName evidence="1">Uncharacterized protein</fullName>
    </submittedName>
</protein>
<dbReference type="AlphaFoldDB" id="A0A177M740"/>
<sequence>MRLRWLSISAGRLRAVVLKTGFALRGVLGDTPAQGVVTVCAGPLRRFRSDQTIVAVVLIAGDDLAGFAAFFFDQVAGRTRAQFSFRTWQ</sequence>
<organism evidence="1 2">
    <name type="scientific">Methylomonas methanica</name>
    <dbReference type="NCBI Taxonomy" id="421"/>
    <lineage>
        <taxon>Bacteria</taxon>
        <taxon>Pseudomonadati</taxon>
        <taxon>Pseudomonadota</taxon>
        <taxon>Gammaproteobacteria</taxon>
        <taxon>Methylococcales</taxon>
        <taxon>Methylococcaceae</taxon>
        <taxon>Methylomonas</taxon>
    </lineage>
</organism>
<dbReference type="Proteomes" id="UP000077763">
    <property type="component" value="Unassembled WGS sequence"/>
</dbReference>
<name>A0A177M740_METMH</name>
<comment type="caution">
    <text evidence="1">The sequence shown here is derived from an EMBL/GenBank/DDBJ whole genome shotgun (WGS) entry which is preliminary data.</text>
</comment>
<reference evidence="1 2" key="1">
    <citation type="submission" date="2016-03" db="EMBL/GenBank/DDBJ databases">
        <authorList>
            <person name="Ploux O."/>
        </authorList>
    </citation>
    <scope>NUCLEOTIDE SEQUENCE [LARGE SCALE GENOMIC DNA]</scope>
    <source>
        <strain evidence="1 2">R-45371</strain>
    </source>
</reference>
<dbReference type="EMBL" id="LUUH01000067">
    <property type="protein sequence ID" value="OAI01546.1"/>
    <property type="molecule type" value="Genomic_DNA"/>
</dbReference>
<proteinExistence type="predicted"/>